<feature type="region of interest" description="Disordered" evidence="1">
    <location>
        <begin position="122"/>
        <end position="147"/>
    </location>
</feature>
<dbReference type="OrthoDB" id="439165at2759"/>
<keyword evidence="2" id="KW-1133">Transmembrane helix</keyword>
<name>A0A812ML11_SYMPI</name>
<evidence type="ECO:0000313" key="4">
    <source>
        <dbReference type="Proteomes" id="UP000649617"/>
    </source>
</evidence>
<feature type="transmembrane region" description="Helical" evidence="2">
    <location>
        <begin position="78"/>
        <end position="94"/>
    </location>
</feature>
<keyword evidence="4" id="KW-1185">Reference proteome</keyword>
<evidence type="ECO:0000313" key="3">
    <source>
        <dbReference type="EMBL" id="CAE7272299.1"/>
    </source>
</evidence>
<comment type="caution">
    <text evidence="3">The sequence shown here is derived from an EMBL/GenBank/DDBJ whole genome shotgun (WGS) entry which is preliminary data.</text>
</comment>
<organism evidence="3 4">
    <name type="scientific">Symbiodinium pilosum</name>
    <name type="common">Dinoflagellate</name>
    <dbReference type="NCBI Taxonomy" id="2952"/>
    <lineage>
        <taxon>Eukaryota</taxon>
        <taxon>Sar</taxon>
        <taxon>Alveolata</taxon>
        <taxon>Dinophyceae</taxon>
        <taxon>Suessiales</taxon>
        <taxon>Symbiodiniaceae</taxon>
        <taxon>Symbiodinium</taxon>
    </lineage>
</organism>
<dbReference type="Proteomes" id="UP000649617">
    <property type="component" value="Unassembled WGS sequence"/>
</dbReference>
<keyword evidence="2" id="KW-0812">Transmembrane</keyword>
<sequence>MVKILANGDIVPDGDPRAQASVTQRRPPAAKATPPAAAPSNTSSAGGFVDNGENVIVGDLARAVGIYGKTVKVMERDVPLIYILVAGILALLWISGNTNAIRMAVFAFMLYVMYTQYTKAQRGGSAGGQPPDDNSSGGHVINRGRPR</sequence>
<keyword evidence="2" id="KW-0472">Membrane</keyword>
<feature type="compositionally biased region" description="Low complexity" evidence="1">
    <location>
        <begin position="27"/>
        <end position="45"/>
    </location>
</feature>
<gene>
    <name evidence="3" type="ORF">SPIL2461_LOCUS6010</name>
</gene>
<proteinExistence type="predicted"/>
<protein>
    <submittedName>
        <fullName evidence="3">Uncharacterized protein</fullName>
    </submittedName>
</protein>
<dbReference type="EMBL" id="CAJNIZ010008813">
    <property type="protein sequence ID" value="CAE7272299.1"/>
    <property type="molecule type" value="Genomic_DNA"/>
</dbReference>
<reference evidence="3" key="1">
    <citation type="submission" date="2021-02" db="EMBL/GenBank/DDBJ databases">
        <authorList>
            <person name="Dougan E. K."/>
            <person name="Rhodes N."/>
            <person name="Thang M."/>
            <person name="Chan C."/>
        </authorList>
    </citation>
    <scope>NUCLEOTIDE SEQUENCE</scope>
</reference>
<evidence type="ECO:0000256" key="1">
    <source>
        <dbReference type="SAM" id="MobiDB-lite"/>
    </source>
</evidence>
<accession>A0A812ML11</accession>
<evidence type="ECO:0000256" key="2">
    <source>
        <dbReference type="SAM" id="Phobius"/>
    </source>
</evidence>
<feature type="region of interest" description="Disordered" evidence="1">
    <location>
        <begin position="1"/>
        <end position="46"/>
    </location>
</feature>
<dbReference type="AlphaFoldDB" id="A0A812ML11"/>